<dbReference type="RefSeq" id="WP_397078875.1">
    <property type="nucleotide sequence ID" value="NZ_JBITGY010000001.1"/>
</dbReference>
<evidence type="ECO:0000259" key="1">
    <source>
        <dbReference type="Pfam" id="PF00881"/>
    </source>
</evidence>
<organism evidence="2 3">
    <name type="scientific">Nonomuraea typhae</name>
    <dbReference type="NCBI Taxonomy" id="2603600"/>
    <lineage>
        <taxon>Bacteria</taxon>
        <taxon>Bacillati</taxon>
        <taxon>Actinomycetota</taxon>
        <taxon>Actinomycetes</taxon>
        <taxon>Streptosporangiales</taxon>
        <taxon>Streptosporangiaceae</taxon>
        <taxon>Nonomuraea</taxon>
    </lineage>
</organism>
<sequence>MSEPDPGDLLRRAGALAGRWHDDGFHVENYLSGRSARMSGAVVDLLDMLEQPVGFADLCDKLAHVPGVKSLIGKLVAADIVLVCGGAADALDRQVATAWVWDASARHFHFHTARTRFTDDLAAEDLALKERARVQPPPSPFLRREGERAVLPDVFSGQRGEFWDVLRRRRTHRVFGPGAVELADLATVLGATWGATSEVTDPEVGSHLLKTSPSGGARHPVEVYVVARSIGGLAPGVYHYGPGEHALTLVRQGDHTEEIVEVCGRQPWIGQAAAVFVMTAVMGRSSWKYPQAHAYRVLMMDAGHLGQTFHLVVTALGLAPFTSAAVHTRDAQELLGIDGVTEFPVYTAALGSLPD</sequence>
<evidence type="ECO:0000313" key="3">
    <source>
        <dbReference type="Proteomes" id="UP001612741"/>
    </source>
</evidence>
<dbReference type="Pfam" id="PF00881">
    <property type="entry name" value="Nitroreductase"/>
    <property type="match status" value="1"/>
</dbReference>
<feature type="domain" description="Nitroreductase" evidence="1">
    <location>
        <begin position="166"/>
        <end position="351"/>
    </location>
</feature>
<dbReference type="SUPFAM" id="SSF55469">
    <property type="entry name" value="FMN-dependent nitroreductase-like"/>
    <property type="match status" value="1"/>
</dbReference>
<protein>
    <submittedName>
        <fullName evidence="2">SagB/ThcOx family dehydrogenase</fullName>
    </submittedName>
</protein>
<name>A0ABW7YLZ3_9ACTN</name>
<dbReference type="PANTHER" id="PTHR43745:SF2">
    <property type="entry name" value="NITROREDUCTASE MJ1384-RELATED"/>
    <property type="match status" value="1"/>
</dbReference>
<dbReference type="Proteomes" id="UP001612741">
    <property type="component" value="Unassembled WGS sequence"/>
</dbReference>
<dbReference type="NCBIfam" id="TIGR03605">
    <property type="entry name" value="antibiot_sagB"/>
    <property type="match status" value="1"/>
</dbReference>
<dbReference type="InterPro" id="IPR000415">
    <property type="entry name" value="Nitroreductase-like"/>
</dbReference>
<accession>A0ABW7YLZ3</accession>
<dbReference type="InterPro" id="IPR029479">
    <property type="entry name" value="Nitroreductase"/>
</dbReference>
<evidence type="ECO:0000313" key="2">
    <source>
        <dbReference type="EMBL" id="MFI6496640.1"/>
    </source>
</evidence>
<reference evidence="2 3" key="1">
    <citation type="submission" date="2024-10" db="EMBL/GenBank/DDBJ databases">
        <title>The Natural Products Discovery Center: Release of the First 8490 Sequenced Strains for Exploring Actinobacteria Biosynthetic Diversity.</title>
        <authorList>
            <person name="Kalkreuter E."/>
            <person name="Kautsar S.A."/>
            <person name="Yang D."/>
            <person name="Bader C.D."/>
            <person name="Teijaro C.N."/>
            <person name="Fluegel L."/>
            <person name="Davis C.M."/>
            <person name="Simpson J.R."/>
            <person name="Lauterbach L."/>
            <person name="Steele A.D."/>
            <person name="Gui C."/>
            <person name="Meng S."/>
            <person name="Li G."/>
            <person name="Viehrig K."/>
            <person name="Ye F."/>
            <person name="Su P."/>
            <person name="Kiefer A.F."/>
            <person name="Nichols A."/>
            <person name="Cepeda A.J."/>
            <person name="Yan W."/>
            <person name="Fan B."/>
            <person name="Jiang Y."/>
            <person name="Adhikari A."/>
            <person name="Zheng C.-J."/>
            <person name="Schuster L."/>
            <person name="Cowan T.M."/>
            <person name="Smanski M.J."/>
            <person name="Chevrette M.G."/>
            <person name="De Carvalho L.P.S."/>
            <person name="Shen B."/>
        </authorList>
    </citation>
    <scope>NUCLEOTIDE SEQUENCE [LARGE SCALE GENOMIC DNA]</scope>
    <source>
        <strain evidence="2 3">NPDC050545</strain>
    </source>
</reference>
<dbReference type="CDD" id="cd02142">
    <property type="entry name" value="McbC_SagB-like_oxidoreductase"/>
    <property type="match status" value="1"/>
</dbReference>
<comment type="caution">
    <text evidence="2">The sequence shown here is derived from an EMBL/GenBank/DDBJ whole genome shotgun (WGS) entry which is preliminary data.</text>
</comment>
<keyword evidence="3" id="KW-1185">Reference proteome</keyword>
<dbReference type="InterPro" id="IPR052544">
    <property type="entry name" value="Bacteriocin_Proc_Enz"/>
</dbReference>
<dbReference type="InterPro" id="IPR020051">
    <property type="entry name" value="SagB-type_dehydrogenase"/>
</dbReference>
<dbReference type="EMBL" id="JBITGY010000001">
    <property type="protein sequence ID" value="MFI6496640.1"/>
    <property type="molecule type" value="Genomic_DNA"/>
</dbReference>
<dbReference type="PANTHER" id="PTHR43745">
    <property type="entry name" value="NITROREDUCTASE MJ1384-RELATED"/>
    <property type="match status" value="1"/>
</dbReference>
<gene>
    <name evidence="2" type="ORF">ACIBG2_04615</name>
</gene>
<proteinExistence type="predicted"/>
<dbReference type="Gene3D" id="3.40.109.10">
    <property type="entry name" value="NADH Oxidase"/>
    <property type="match status" value="1"/>
</dbReference>